<dbReference type="Gene3D" id="1.10.533.10">
    <property type="entry name" value="Death Domain, Fas"/>
    <property type="match status" value="1"/>
</dbReference>
<dbReference type="OrthoDB" id="428577at2759"/>
<dbReference type="InterPro" id="IPR011029">
    <property type="entry name" value="DEATH-like_dom_sf"/>
</dbReference>
<dbReference type="Pfam" id="PF00531">
    <property type="entry name" value="Death"/>
    <property type="match status" value="1"/>
</dbReference>
<sequence length="153" mass="17072">SQETQGGCEASLEAGECGLQRALLPLAHFQLLIPLSSPTTSNHHQMGGQERICLKDPNTPARKWGPESSRASEEEVANKKSRCMDESDGNRKTKALSDKQLLQVAESLGQEWEQAAIYLKLSITDLDNIKAERQTSVSMQKLKMLVLWKNRRP</sequence>
<dbReference type="GO" id="GO:0007165">
    <property type="term" value="P:signal transduction"/>
    <property type="evidence" value="ECO:0007669"/>
    <property type="project" value="InterPro"/>
</dbReference>
<comment type="caution">
    <text evidence="3">The sequence shown here is derived from an EMBL/GenBank/DDBJ whole genome shotgun (WGS) entry which is preliminary data.</text>
</comment>
<protein>
    <recommendedName>
        <fullName evidence="2">Death domain-containing protein</fullName>
    </recommendedName>
</protein>
<feature type="non-terminal residue" evidence="3">
    <location>
        <position position="153"/>
    </location>
</feature>
<dbReference type="InterPro" id="IPR000488">
    <property type="entry name" value="Death_dom"/>
</dbReference>
<evidence type="ECO:0000259" key="2">
    <source>
        <dbReference type="PROSITE" id="PS50017"/>
    </source>
</evidence>
<dbReference type="PROSITE" id="PS50017">
    <property type="entry name" value="DEATH_DOMAIN"/>
    <property type="match status" value="1"/>
</dbReference>
<evidence type="ECO:0000256" key="1">
    <source>
        <dbReference type="SAM" id="MobiDB-lite"/>
    </source>
</evidence>
<reference evidence="3" key="1">
    <citation type="submission" date="2022-07" db="EMBL/GenBank/DDBJ databases">
        <title>Chromosome-level genome of Muraenolepis orangiensis.</title>
        <authorList>
            <person name="Kim J."/>
        </authorList>
    </citation>
    <scope>NUCLEOTIDE SEQUENCE</scope>
    <source>
        <strain evidence="3">KU_S4_2022</strain>
        <tissue evidence="3">Muscle</tissue>
    </source>
</reference>
<feature type="domain" description="Death" evidence="2">
    <location>
        <begin position="97"/>
        <end position="153"/>
    </location>
</feature>
<name>A0A9Q0DM19_9TELE</name>
<accession>A0A9Q0DM19</accession>
<feature type="compositionally biased region" description="Basic and acidic residues" evidence="1">
    <location>
        <begin position="70"/>
        <end position="94"/>
    </location>
</feature>
<evidence type="ECO:0000313" key="3">
    <source>
        <dbReference type="EMBL" id="KAJ3590879.1"/>
    </source>
</evidence>
<dbReference type="SUPFAM" id="SSF47986">
    <property type="entry name" value="DEATH domain"/>
    <property type="match status" value="1"/>
</dbReference>
<evidence type="ECO:0000313" key="4">
    <source>
        <dbReference type="Proteomes" id="UP001148018"/>
    </source>
</evidence>
<dbReference type="Proteomes" id="UP001148018">
    <property type="component" value="Unassembled WGS sequence"/>
</dbReference>
<dbReference type="AlphaFoldDB" id="A0A9Q0DM19"/>
<feature type="region of interest" description="Disordered" evidence="1">
    <location>
        <begin position="40"/>
        <end position="94"/>
    </location>
</feature>
<dbReference type="EMBL" id="JANIIK010000114">
    <property type="protein sequence ID" value="KAJ3590879.1"/>
    <property type="molecule type" value="Genomic_DNA"/>
</dbReference>
<proteinExistence type="predicted"/>
<keyword evidence="4" id="KW-1185">Reference proteome</keyword>
<organism evidence="3 4">
    <name type="scientific">Muraenolepis orangiensis</name>
    <name type="common">Patagonian moray cod</name>
    <dbReference type="NCBI Taxonomy" id="630683"/>
    <lineage>
        <taxon>Eukaryota</taxon>
        <taxon>Metazoa</taxon>
        <taxon>Chordata</taxon>
        <taxon>Craniata</taxon>
        <taxon>Vertebrata</taxon>
        <taxon>Euteleostomi</taxon>
        <taxon>Actinopterygii</taxon>
        <taxon>Neopterygii</taxon>
        <taxon>Teleostei</taxon>
        <taxon>Neoteleostei</taxon>
        <taxon>Acanthomorphata</taxon>
        <taxon>Zeiogadaria</taxon>
        <taxon>Gadariae</taxon>
        <taxon>Gadiformes</taxon>
        <taxon>Muraenolepidoidei</taxon>
        <taxon>Muraenolepididae</taxon>
        <taxon>Muraenolepis</taxon>
    </lineage>
</organism>
<gene>
    <name evidence="3" type="ORF">NHX12_008827</name>
</gene>